<evidence type="ECO:0000256" key="1">
    <source>
        <dbReference type="SAM" id="MobiDB-lite"/>
    </source>
</evidence>
<accession>A0A0A1U3T8</accession>
<dbReference type="EMBL" id="KB207005">
    <property type="protein sequence ID" value="ELP86264.1"/>
    <property type="molecule type" value="Genomic_DNA"/>
</dbReference>
<evidence type="ECO:0008006" key="4">
    <source>
        <dbReference type="Google" id="ProtNLM"/>
    </source>
</evidence>
<dbReference type="OMA" id="QEVNCVL"/>
<sequence length="2989" mass="342169">MSKTKAEKPNTSSDELTQSVSQYFTTLSTNIQKADFLVKESDLDTLETFVLVLNDVSSQTTSQEKEFMLRVITYTSYFINTASYEWASLRSYFTTERIKKVVTSYIHFIVMYLDDLTKSQNTELIPRKTELLCLNASLQLLTDVDAFCDFTQLSKLASKLNGKVPTLSKECLDTMKSVLLGKKELVVSDINVLDKTALKSLLLEDVTRNENVEENVKLIGRIVIEAQRTFNYDEFGISKYFEFLRVPIRNLKNQFTTHKDTDAASKEVLEIVGNILLFLMNTFQKFEPTCVGRVAQLLVDLTELHDTFSEGKFHNQCEDLVTLIYSTTVIIGDNIGNVTVLTNMQAYCASHLFLTLLPSNFNLKEFMSNLNDTKDVTEMPCLYPMAVALTFSREVFQKIASDKKYVVDESSYRNVSSTELKLKVFDVSFDALALQTNAVLATIILSPNGAFLDTIFALLVLSFLSVGFQETLVSKVSKQSKGRPVRPIREVAEKSNKMMKSMTRLNFSTTKTEEKSPMKSSAFLKSPRTISTLKLNVTGAKSPRKDGLVSPRKDGLLSPRKDGMVSPRKLSSNETIPNKTEEVQMLSSNTTTIKNKGEITTEVDYDITRSLPLYLSIYVFGESNNEELRNYVKKYFNAIHLDVIIFLTSVQSVSAPLIKNTTSPCGPLVKDRETIMNLRSLCSSLVNYNWLSDQLMGYLIRKQAKEYPVVVPVEFLVFLARVWTIRISSRKKDETNKEDDDMQAVNLWESMIKTLEKNMKEKNWNGGENLAHEYVLLMLLIYTSFKEETKQGFIKKMFNLLTNFKDNLNNQTKLIISRVTLMLHFMLTYTLENASELMEEIRRVLMSRKVILEESENLEVPQYFEMNTSMFDDLKRSQRTNIPPYGYAKFYTIMRDETHDRLLNRMRKAISERKANIDGLMKESMYNQGYIQLLDLLKMKNKEDDVFSQILREYLFHNVVSLLSLLPPPKSIYSIFTQSKPFTTFGLNDGLIVMGLWLNIYTYDIVQAPDGISKNAKEIFKDVLSTLNAISEELKTKCEWHAEAAAKIFIDTINCHIWTPEMVAGVVRKMEEANEVEEEVVEDDNLLVRKKVVIKIKEDDKVEDGKDVTQREMLLSELRTVSTIAEYQENPNEKKNVVQSKKVNKMFILDNVPIVPISEYGQACFEMCVKSPSSLFEILAKYIRLFAEELKQKWPDFIYTSGVPKVISALLVNIMYRGISFEVIEDLLIELGGGENSKKATEEFGDRIGFTMKEVVNPIGYLLEGVCYHPITATTRSKISSTQMMIESVLRLAQQVCERDNIVGNYQQNVFMKDLFRLSGSYLGKFVFAETEAVAKRLCGENLAGPMMSQSVMPIIDDFIDGFLINYQKGKKKYHQFVPIVRAFFDVMKDKVDEVMDAKSHGRVGGEMYYYQLNSYHRKPSVMIYLKCAAEVSDKELGDSIMSFVERLCQASPEIKEEISTAIEGGGGDLFAAWAVQKIVGYTDEMNIFRHAETQSTVTFFAFVTKIMKINAVTGNSSASGTINSLTKAFKTVFEKYPAHINRYFRVVSEFALEAGDFSTVVIGLNGWLQGIIESVKSLDHEQVEGISGMLNELQKIVMRVPIPEKKVKSNIDDNAKCTKEFEQSYVQPMYHCYTCEVDCCAVCVRNCHDGHDTVYIGREYFNCPCVCKTEEERKKERKRNKEDVVKDKKQQLILRALNRDSMLPSVLNKLLQIVEKSDDEWKEVKLVGKSKALDALFKKRIMSQYEGIALGFTEKCVGSKEWLKMATSQNTRSIPLIEKGVMKQNLICCDSTYLYHVYQRNEVHKIELKELAEQSERKEEDISLEVPFEIVEVINNPFKDGVIAVSGFRNVEVLLWTQEETKQIDIVMDCIEKDVFIMEIKFIDAKTLAVITPTFVRIFSLDSYYIDRISMIESIAEYRPIVGDILSCVITATTPRKIVMSTSENAILSEDLPTEFSTEKVSKKLDMEYRSGLIEGVYILRYLQRENLLLAINEEFDSWFLLLNSKGEMEKTIATTFEFVPTTFLETTENTLISVSQEMKCVVAHKLFEDGMNYLKLYENKNVGGMCYDASRKIVYVATKDGDLVALSETEELETIEKLKPKNLTSQTFFENYECVPADQCEVQESRSKIIVPSGGVTLYKTHMYVKNKVIRGIRILVGEKSPKQINFAKRSFPIGEGNRWYDIPLSKEEAIDTKPLMFSYCSEPGNETSLQFEAVKVYAERDELFNYEERKEDKFGKMKEDEEKATVNTAEELCKTAVEIIESIFMVTRYSKDRDASKSLIVETLDRLKTKKFKVLEKSCESTKKSLVNDDQSQTLVTEYLKLINENMRKNNTKEEWVKYILYVNDAHVEYQQALMDYNNTNPRFVTNLCGTILSQVELTESLVSCITTTLMRNIDIFQNYKAHYKQHFEVLKTIFSLPMKLAEAGLNAVCCYYQEVEPRLEDTSYIVRIVTQVAKIVSTEKKIEEHGGEVQIEFVSNVRQSLQAIQANSNEEKMHTVTETQEVDFTKVVNERAFVEVDEKMNAILIGLLDCLSLLTDTPQRFEVCAIALYWILFQQNYRISEELALTIVDRLIAVTEESKTETTYICLLLLSHFLGSLDFEYYQQYTRNVLKRTMYDYLGGILPLPSVAQSRSFAGAITQSKQKVKETLFSIFGKEVEKVSEKKCEQFNTEKTSTSRLPFTEDDVVLYEEIDVKMCQVIVDIMYFMFNYNRDMQIENTDKDIWENSVQKLATDPLFKGASYGAKRMLYQFGGGSYAYHVNTDTKVLEEVCPQLVESATQLLREENATNVENYVTNIEKIIGQSLKRPNLFQQFVRNNNDVFLMLIGVAAKSTKSEVKQPTLVLLRCVFLMNVDRSIREKPMEHGVSQLQTILNERQLVCEDIVKNAEKERAFVESLVTDLSTLKSIISSSLSENDETVLKELTRLIEVMVILANDTQRTKIADLLWALTSKIENPPERFVELLGVVSFFKAKTHIKVDKNVEQYLD</sequence>
<feature type="region of interest" description="Disordered" evidence="1">
    <location>
        <begin position="541"/>
        <end position="573"/>
    </location>
</feature>
<proteinExistence type="predicted"/>
<feature type="compositionally biased region" description="Basic and acidic residues" evidence="1">
    <location>
        <begin position="543"/>
        <end position="563"/>
    </location>
</feature>
<dbReference type="CDD" id="cd19671">
    <property type="entry name" value="UBR-box_UBR4_5_6_7"/>
    <property type="match status" value="1"/>
</dbReference>
<dbReference type="OrthoDB" id="30336at2759"/>
<dbReference type="RefSeq" id="XP_004185610.1">
    <property type="nucleotide sequence ID" value="XM_004185562.1"/>
</dbReference>
<keyword evidence="3" id="KW-1185">Reference proteome</keyword>
<dbReference type="KEGG" id="eiv:EIN_113880"/>
<dbReference type="VEuPathDB" id="AmoebaDB:EIN_113880"/>
<gene>
    <name evidence="2" type="ORF">EIN_113880</name>
</gene>
<protein>
    <recommendedName>
        <fullName evidence="4">UBR-type domain-containing protein</fullName>
    </recommendedName>
</protein>
<evidence type="ECO:0000313" key="2">
    <source>
        <dbReference type="EMBL" id="ELP86264.1"/>
    </source>
</evidence>
<dbReference type="GeneID" id="14885251"/>
<name>A0A0A1U3T8_ENTIV</name>
<organism evidence="2 3">
    <name type="scientific">Entamoeba invadens IP1</name>
    <dbReference type="NCBI Taxonomy" id="370355"/>
    <lineage>
        <taxon>Eukaryota</taxon>
        <taxon>Amoebozoa</taxon>
        <taxon>Evosea</taxon>
        <taxon>Archamoebae</taxon>
        <taxon>Mastigamoebida</taxon>
        <taxon>Entamoebidae</taxon>
        <taxon>Entamoeba</taxon>
    </lineage>
</organism>
<evidence type="ECO:0000313" key="3">
    <source>
        <dbReference type="Proteomes" id="UP000014680"/>
    </source>
</evidence>
<dbReference type="Proteomes" id="UP000014680">
    <property type="component" value="Unassembled WGS sequence"/>
</dbReference>
<reference evidence="2 3" key="1">
    <citation type="submission" date="2012-10" db="EMBL/GenBank/DDBJ databases">
        <authorList>
            <person name="Zafar N."/>
            <person name="Inman J."/>
            <person name="Hall N."/>
            <person name="Lorenzi H."/>
            <person name="Caler E."/>
        </authorList>
    </citation>
    <scope>NUCLEOTIDE SEQUENCE [LARGE SCALE GENOMIC DNA]</scope>
    <source>
        <strain evidence="2 3">IP1</strain>
    </source>
</reference>